<organism evidence="2">
    <name type="scientific">uncultured Caudovirales phage</name>
    <dbReference type="NCBI Taxonomy" id="2100421"/>
    <lineage>
        <taxon>Viruses</taxon>
        <taxon>Duplodnaviria</taxon>
        <taxon>Heunggongvirae</taxon>
        <taxon>Uroviricota</taxon>
        <taxon>Caudoviricetes</taxon>
        <taxon>Peduoviridae</taxon>
        <taxon>Maltschvirus</taxon>
        <taxon>Maltschvirus maltsch</taxon>
    </lineage>
</organism>
<sequence length="145" mass="16919">MGSYCSDCRKKKKKDWDDQNKDHCKEYCNNYYAKNEPFREGRKGYAKDYEKQNRGLASFKVGKNSREASRRARKLSATPSWLTEEQKSKITDFYWLAQDLEITSGQKYHVDHIVPLQGKQVCGLHVPWNLQVIPADINISKSNKL</sequence>
<evidence type="ECO:0000313" key="2">
    <source>
        <dbReference type="EMBL" id="CAB4240576.1"/>
    </source>
</evidence>
<feature type="region of interest" description="Disordered" evidence="1">
    <location>
        <begin position="1"/>
        <end position="20"/>
    </location>
</feature>
<accession>A0A6J5T7G7</accession>
<proteinExistence type="predicted"/>
<evidence type="ECO:0000256" key="1">
    <source>
        <dbReference type="SAM" id="MobiDB-lite"/>
    </source>
</evidence>
<evidence type="ECO:0008006" key="3">
    <source>
        <dbReference type="Google" id="ProtNLM"/>
    </source>
</evidence>
<gene>
    <name evidence="2" type="ORF">UFOVP3_49</name>
</gene>
<reference evidence="2" key="1">
    <citation type="submission" date="2020-05" db="EMBL/GenBank/DDBJ databases">
        <authorList>
            <person name="Chiriac C."/>
            <person name="Salcher M."/>
            <person name="Ghai R."/>
            <person name="Kavagutti S V."/>
        </authorList>
    </citation>
    <scope>NUCLEOTIDE SEQUENCE</scope>
</reference>
<name>A0A6J5T7G7_9CAUD</name>
<protein>
    <recommendedName>
        <fullName evidence="3">HNHc domain containing protein</fullName>
    </recommendedName>
</protein>
<dbReference type="EMBL" id="LR797814">
    <property type="protein sequence ID" value="CAB4240576.1"/>
    <property type="molecule type" value="Genomic_DNA"/>
</dbReference>